<gene>
    <name evidence="6" type="ORF">H8702_04020</name>
</gene>
<comment type="function">
    <text evidence="2">Pyridoxal 5'-phosphate (PLP)-binding protein, which is involved in PLP homeostasis.</text>
</comment>
<dbReference type="NCBIfam" id="TIGR00044">
    <property type="entry name" value="YggS family pyridoxal phosphate-dependent enzyme"/>
    <property type="match status" value="1"/>
</dbReference>
<feature type="modified residue" description="N6-(pyridoxal phosphate)lysine" evidence="2 3">
    <location>
        <position position="43"/>
    </location>
</feature>
<reference evidence="6" key="1">
    <citation type="submission" date="2020-08" db="EMBL/GenBank/DDBJ databases">
        <title>Genome public.</title>
        <authorList>
            <person name="Liu C."/>
            <person name="Sun Q."/>
        </authorList>
    </citation>
    <scope>NUCLEOTIDE SEQUENCE</scope>
    <source>
        <strain evidence="6">NSJ-15</strain>
    </source>
</reference>
<dbReference type="GO" id="GO:0030170">
    <property type="term" value="F:pyridoxal phosphate binding"/>
    <property type="evidence" value="ECO:0007669"/>
    <property type="project" value="UniProtKB-UniRule"/>
</dbReference>
<dbReference type="EMBL" id="JACRTL010000001">
    <property type="protein sequence ID" value="MBC8610292.1"/>
    <property type="molecule type" value="Genomic_DNA"/>
</dbReference>
<evidence type="ECO:0000256" key="2">
    <source>
        <dbReference type="HAMAP-Rule" id="MF_02087"/>
    </source>
</evidence>
<name>A0A8J6PDZ4_9FIRM</name>
<accession>A0A8J6PDZ4</accession>
<dbReference type="InterPro" id="IPR001608">
    <property type="entry name" value="Ala_racemase_N"/>
</dbReference>
<keyword evidence="7" id="KW-1185">Reference proteome</keyword>
<dbReference type="PANTHER" id="PTHR10146">
    <property type="entry name" value="PROLINE SYNTHETASE CO-TRANSCRIBED BACTERIAL HOMOLOG PROTEIN"/>
    <property type="match status" value="1"/>
</dbReference>
<evidence type="ECO:0000313" key="6">
    <source>
        <dbReference type="EMBL" id="MBC8610292.1"/>
    </source>
</evidence>
<dbReference type="InterPro" id="IPR029066">
    <property type="entry name" value="PLP-binding_barrel"/>
</dbReference>
<feature type="domain" description="Alanine racemase N-terminal" evidence="5">
    <location>
        <begin position="10"/>
        <end position="232"/>
    </location>
</feature>
<organism evidence="6 7">
    <name type="scientific">Massiliimalia timonensis</name>
    <dbReference type="NCBI Taxonomy" id="1987501"/>
    <lineage>
        <taxon>Bacteria</taxon>
        <taxon>Bacillati</taxon>
        <taxon>Bacillota</taxon>
        <taxon>Clostridia</taxon>
        <taxon>Eubacteriales</taxon>
        <taxon>Oscillospiraceae</taxon>
        <taxon>Massiliimalia</taxon>
    </lineage>
</organism>
<dbReference type="CDD" id="cd00635">
    <property type="entry name" value="PLPDE_III_YBL036c_like"/>
    <property type="match status" value="1"/>
</dbReference>
<evidence type="ECO:0000256" key="1">
    <source>
        <dbReference type="ARBA" id="ARBA00022898"/>
    </source>
</evidence>
<dbReference type="AlphaFoldDB" id="A0A8J6PDZ4"/>
<keyword evidence="1 2" id="KW-0663">Pyridoxal phosphate</keyword>
<dbReference type="PIRSF" id="PIRSF004848">
    <property type="entry name" value="YBL036c_PLPDEIII"/>
    <property type="match status" value="1"/>
</dbReference>
<dbReference type="Proteomes" id="UP000632659">
    <property type="component" value="Unassembled WGS sequence"/>
</dbReference>
<dbReference type="Pfam" id="PF01168">
    <property type="entry name" value="Ala_racemase_N"/>
    <property type="match status" value="1"/>
</dbReference>
<protein>
    <recommendedName>
        <fullName evidence="2">Pyridoxal phosphate homeostasis protein</fullName>
        <shortName evidence="2">PLP homeostasis protein</shortName>
    </recommendedName>
</protein>
<comment type="similarity">
    <text evidence="2 4">Belongs to the pyridoxal phosphate-binding protein YggS/PROSC family.</text>
</comment>
<evidence type="ECO:0000259" key="5">
    <source>
        <dbReference type="Pfam" id="PF01168"/>
    </source>
</evidence>
<sequence>MMGNQCSPEEIRENIKRIRSRLGEAFIKSGRSPQEVRVMAVTKTVPAELVNVAIQEGIDLLGENRVQEFQSKRESYDLRKAEVHFIGHLQTNKVKYLADTVTMIESVSSYKLAEEIDRIMGKKQKKMPVLLEVNIGNEESKSGFEPNNLVENLEKLSKLSNISIKGLMCIPPKGESEKFFYNIQKLFVDIKGKKLDNIDMSVLSMGMSADFEQAIQYGSNIVRLGTVLFGHRNYQN</sequence>
<proteinExistence type="inferred from homology"/>
<dbReference type="SUPFAM" id="SSF51419">
    <property type="entry name" value="PLP-binding barrel"/>
    <property type="match status" value="1"/>
</dbReference>
<dbReference type="FunFam" id="3.20.20.10:FF:000018">
    <property type="entry name" value="Pyridoxal phosphate homeostasis protein"/>
    <property type="match status" value="1"/>
</dbReference>
<evidence type="ECO:0000256" key="3">
    <source>
        <dbReference type="PIRSR" id="PIRSR004848-1"/>
    </source>
</evidence>
<dbReference type="PANTHER" id="PTHR10146:SF14">
    <property type="entry name" value="PYRIDOXAL PHOSPHATE HOMEOSTASIS PROTEIN"/>
    <property type="match status" value="1"/>
</dbReference>
<comment type="cofactor">
    <cofactor evidence="3">
        <name>pyridoxal 5'-phosphate</name>
        <dbReference type="ChEBI" id="CHEBI:597326"/>
    </cofactor>
</comment>
<comment type="caution">
    <text evidence="6">The sequence shown here is derived from an EMBL/GenBank/DDBJ whole genome shotgun (WGS) entry which is preliminary data.</text>
</comment>
<dbReference type="InterPro" id="IPR011078">
    <property type="entry name" value="PyrdxlP_homeostasis"/>
</dbReference>
<evidence type="ECO:0000313" key="7">
    <source>
        <dbReference type="Proteomes" id="UP000632659"/>
    </source>
</evidence>
<dbReference type="Gene3D" id="3.20.20.10">
    <property type="entry name" value="Alanine racemase"/>
    <property type="match status" value="1"/>
</dbReference>
<evidence type="ECO:0000256" key="4">
    <source>
        <dbReference type="RuleBase" id="RU004514"/>
    </source>
</evidence>
<dbReference type="HAMAP" id="MF_02087">
    <property type="entry name" value="PLP_homeostasis"/>
    <property type="match status" value="1"/>
</dbReference>
<dbReference type="OrthoDB" id="9804072at2"/>